<dbReference type="RefSeq" id="WP_085749644.1">
    <property type="nucleotide sequence ID" value="NZ_BSPR01000002.1"/>
</dbReference>
<dbReference type="InterPro" id="IPR038404">
    <property type="entry name" value="TRAP_DctP_sf"/>
</dbReference>
<dbReference type="InterPro" id="IPR006311">
    <property type="entry name" value="TAT_signal"/>
</dbReference>
<keyword evidence="6" id="KW-1185">Reference proteome</keyword>
<keyword evidence="3" id="KW-0813">Transport</keyword>
<dbReference type="OrthoDB" id="9794826at2"/>
<evidence type="ECO:0000313" key="6">
    <source>
        <dbReference type="Proteomes" id="UP000193427"/>
    </source>
</evidence>
<comment type="similarity">
    <text evidence="2">Belongs to the bacterial solute-binding protein 7 family.</text>
</comment>
<evidence type="ECO:0000256" key="1">
    <source>
        <dbReference type="ARBA" id="ARBA00004196"/>
    </source>
</evidence>
<dbReference type="AlphaFoldDB" id="A0A1W6L5A2"/>
<dbReference type="InterPro" id="IPR018389">
    <property type="entry name" value="DctP_fam"/>
</dbReference>
<dbReference type="GO" id="GO:0030288">
    <property type="term" value="C:outer membrane-bounded periplasmic space"/>
    <property type="evidence" value="ECO:0007669"/>
    <property type="project" value="InterPro"/>
</dbReference>
<organism evidence="5 6">
    <name type="scientific">Piscinibacter gummiphilus</name>
    <dbReference type="NCBI Taxonomy" id="946333"/>
    <lineage>
        <taxon>Bacteria</taxon>
        <taxon>Pseudomonadati</taxon>
        <taxon>Pseudomonadota</taxon>
        <taxon>Betaproteobacteria</taxon>
        <taxon>Burkholderiales</taxon>
        <taxon>Sphaerotilaceae</taxon>
        <taxon>Piscinibacter</taxon>
    </lineage>
</organism>
<proteinExistence type="inferred from homology"/>
<dbReference type="NCBIfam" id="TIGR00787">
    <property type="entry name" value="dctP"/>
    <property type="match status" value="1"/>
</dbReference>
<gene>
    <name evidence="5" type="ORF">A4W93_05360</name>
</gene>
<dbReference type="PROSITE" id="PS51318">
    <property type="entry name" value="TAT"/>
    <property type="match status" value="1"/>
</dbReference>
<dbReference type="InterPro" id="IPR004682">
    <property type="entry name" value="TRAP_DctP"/>
</dbReference>
<dbReference type="STRING" id="946333.A4W93_05360"/>
<protein>
    <submittedName>
        <fullName evidence="5">ABC transporter substrate-binding protein</fullName>
    </submittedName>
</protein>
<evidence type="ECO:0000256" key="3">
    <source>
        <dbReference type="ARBA" id="ARBA00022448"/>
    </source>
</evidence>
<keyword evidence="4" id="KW-0732">Signal</keyword>
<evidence type="ECO:0000256" key="2">
    <source>
        <dbReference type="ARBA" id="ARBA00009023"/>
    </source>
</evidence>
<dbReference type="PANTHER" id="PTHR33376:SF4">
    <property type="entry name" value="SIALIC ACID-BINDING PERIPLASMIC PROTEIN SIAP"/>
    <property type="match status" value="1"/>
</dbReference>
<dbReference type="Pfam" id="PF03480">
    <property type="entry name" value="DctP"/>
    <property type="match status" value="1"/>
</dbReference>
<reference evidence="5 6" key="1">
    <citation type="submission" date="2016-04" db="EMBL/GenBank/DDBJ databases">
        <title>Complete genome sequence of natural rubber-degrading, novel Gram-negative bacterium, Rhizobacter gummiphilus strain NS21.</title>
        <authorList>
            <person name="Tabata M."/>
            <person name="Kasai D."/>
            <person name="Fukuda M."/>
        </authorList>
    </citation>
    <scope>NUCLEOTIDE SEQUENCE [LARGE SCALE GENOMIC DNA]</scope>
    <source>
        <strain evidence="5 6">NS21</strain>
    </source>
</reference>
<dbReference type="KEGG" id="rgu:A4W93_05360"/>
<dbReference type="PIRSF" id="PIRSF006470">
    <property type="entry name" value="DctB"/>
    <property type="match status" value="1"/>
</dbReference>
<sequence>MPARRQFLLQAGGLGLSATAPSLARARATDIRLTAGNILSANHPLNVRLAEAVSAIQSESRGRVSIQVFPGGQLGSDVDMLAQLRSGEIQFMTLSGPILSTLVPAAAVNGIGFAFKDYDRVWQAMDGALGAHVRAEIARHNLVAFDHIWDNGFRQITTSTRPIETPADLKGLRLRVPVGPLWTSMFRAFDADPTSLNFGEVYAALRANVVEGQENPLAVVQMARLHEVQRHCAMTHHMWDGFWFLANGRTWAALPHEVRQLVLSHVNAAALKQRGDVRRLNARLETQLIEAGMVFNRPDTTPFRAALSRVGFYADWKQRLGSETWTLLEQAGGTLA</sequence>
<dbReference type="EMBL" id="CP015118">
    <property type="protein sequence ID" value="ARN19386.1"/>
    <property type="molecule type" value="Genomic_DNA"/>
</dbReference>
<evidence type="ECO:0000313" key="5">
    <source>
        <dbReference type="EMBL" id="ARN19386.1"/>
    </source>
</evidence>
<comment type="subcellular location">
    <subcellularLocation>
        <location evidence="1">Cell envelope</location>
    </subcellularLocation>
</comment>
<evidence type="ECO:0000256" key="4">
    <source>
        <dbReference type="ARBA" id="ARBA00022729"/>
    </source>
</evidence>
<dbReference type="CDD" id="cd13603">
    <property type="entry name" value="PBP2_TRAP_Siap_TeaA_like"/>
    <property type="match status" value="1"/>
</dbReference>
<dbReference type="GO" id="GO:0055085">
    <property type="term" value="P:transmembrane transport"/>
    <property type="evidence" value="ECO:0007669"/>
    <property type="project" value="InterPro"/>
</dbReference>
<dbReference type="NCBIfam" id="NF037995">
    <property type="entry name" value="TRAP_S1"/>
    <property type="match status" value="1"/>
</dbReference>
<accession>A0A1W6L5A2</accession>
<dbReference type="Gene3D" id="3.40.190.170">
    <property type="entry name" value="Bacterial extracellular solute-binding protein, family 7"/>
    <property type="match status" value="1"/>
</dbReference>
<dbReference type="Proteomes" id="UP000193427">
    <property type="component" value="Chromosome"/>
</dbReference>
<name>A0A1W6L5A2_9BURK</name>
<dbReference type="PANTHER" id="PTHR33376">
    <property type="match status" value="1"/>
</dbReference>